<feature type="transmembrane region" description="Helical" evidence="1">
    <location>
        <begin position="90"/>
        <end position="110"/>
    </location>
</feature>
<dbReference type="EMBL" id="OZ034819">
    <property type="protein sequence ID" value="CAL1391726.1"/>
    <property type="molecule type" value="Genomic_DNA"/>
</dbReference>
<sequence length="159" mass="17636">MHFRVSGSQFQPDYVKQRFRFHGNSRTELNPKNRMALLDCQTQLWRDGAVSVSFQHMPCTLAFRRFASPVGASLLDSLAIATLWGPPTAINPLAVIVLAAIIIHIASGLMRNSAADDRNPSTAKWVGYSRIIRFSDLDYGNLVRPSSFPSLSRSVCVPC</sequence>
<proteinExistence type="predicted"/>
<keyword evidence="1" id="KW-0472">Membrane</keyword>
<name>A0AAV2F0F5_9ROSI</name>
<keyword evidence="3" id="KW-1185">Reference proteome</keyword>
<reference evidence="2 3" key="1">
    <citation type="submission" date="2024-04" db="EMBL/GenBank/DDBJ databases">
        <authorList>
            <person name="Fracassetti M."/>
        </authorList>
    </citation>
    <scope>NUCLEOTIDE SEQUENCE [LARGE SCALE GENOMIC DNA]</scope>
</reference>
<protein>
    <submittedName>
        <fullName evidence="2">Uncharacterized protein</fullName>
    </submittedName>
</protein>
<gene>
    <name evidence="2" type="ORF">LTRI10_LOCUS32421</name>
</gene>
<dbReference type="AlphaFoldDB" id="A0AAV2F0F5"/>
<dbReference type="Proteomes" id="UP001497516">
    <property type="component" value="Chromosome 6"/>
</dbReference>
<organism evidence="2 3">
    <name type="scientific">Linum trigynum</name>
    <dbReference type="NCBI Taxonomy" id="586398"/>
    <lineage>
        <taxon>Eukaryota</taxon>
        <taxon>Viridiplantae</taxon>
        <taxon>Streptophyta</taxon>
        <taxon>Embryophyta</taxon>
        <taxon>Tracheophyta</taxon>
        <taxon>Spermatophyta</taxon>
        <taxon>Magnoliopsida</taxon>
        <taxon>eudicotyledons</taxon>
        <taxon>Gunneridae</taxon>
        <taxon>Pentapetalae</taxon>
        <taxon>rosids</taxon>
        <taxon>fabids</taxon>
        <taxon>Malpighiales</taxon>
        <taxon>Linaceae</taxon>
        <taxon>Linum</taxon>
    </lineage>
</organism>
<evidence type="ECO:0000313" key="3">
    <source>
        <dbReference type="Proteomes" id="UP001497516"/>
    </source>
</evidence>
<evidence type="ECO:0000313" key="2">
    <source>
        <dbReference type="EMBL" id="CAL1391726.1"/>
    </source>
</evidence>
<keyword evidence="1" id="KW-1133">Transmembrane helix</keyword>
<keyword evidence="1" id="KW-0812">Transmembrane</keyword>
<accession>A0AAV2F0F5</accession>
<evidence type="ECO:0000256" key="1">
    <source>
        <dbReference type="SAM" id="Phobius"/>
    </source>
</evidence>